<feature type="compositionally biased region" description="Basic and acidic residues" evidence="1">
    <location>
        <begin position="181"/>
        <end position="205"/>
    </location>
</feature>
<sequence>MSTESKVKVKKDVVLEWMHLVALSINDELDGVLRSLRGCNVITEEEEGQVTGKETGFEKKNYLVSMIRGKGEGSCTMFVAALRSSGNDAAAELFLAPPAPQVDEPEIDEVQNHTQLNQEGLDFASEMEKEMDLIQSGLDDQVEPEVTPEVGAVMEQVKPEVEPVKEEVKPEVTPTPAPRSVKVDPKPSDEKEFILREDKKEEPKLPSEVTPSIVAMNRGMFEKGGAGKKNVSFAVKKSAVPEKVEIKEEERSESPVKNLKDFFQKMSSVDKGEAVPRRNGTARGAARPRTMI</sequence>
<reference evidence="3 4" key="1">
    <citation type="submission" date="2015-12" db="EMBL/GenBank/DDBJ databases">
        <title>The genome of Folsomia candida.</title>
        <authorList>
            <person name="Faddeeva A."/>
            <person name="Derks M.F."/>
            <person name="Anvar Y."/>
            <person name="Smit S."/>
            <person name="Van Straalen N."/>
            <person name="Roelofs D."/>
        </authorList>
    </citation>
    <scope>NUCLEOTIDE SEQUENCE [LARGE SCALE GENOMIC DNA]</scope>
    <source>
        <strain evidence="3 4">VU population</strain>
        <tissue evidence="3">Whole body</tissue>
    </source>
</reference>
<dbReference type="InterPro" id="IPR011029">
    <property type="entry name" value="DEATH-like_dom_sf"/>
</dbReference>
<gene>
    <name evidence="3" type="ORF">Fcan01_15710</name>
</gene>
<dbReference type="PROSITE" id="PS50209">
    <property type="entry name" value="CARD"/>
    <property type="match status" value="1"/>
</dbReference>
<feature type="region of interest" description="Disordered" evidence="1">
    <location>
        <begin position="161"/>
        <end position="211"/>
    </location>
</feature>
<accession>A0A226DVM0</accession>
<dbReference type="GO" id="GO:0042981">
    <property type="term" value="P:regulation of apoptotic process"/>
    <property type="evidence" value="ECO:0007669"/>
    <property type="project" value="InterPro"/>
</dbReference>
<dbReference type="Gene3D" id="1.10.533.10">
    <property type="entry name" value="Death Domain, Fas"/>
    <property type="match status" value="1"/>
</dbReference>
<organism evidence="3 4">
    <name type="scientific">Folsomia candida</name>
    <name type="common">Springtail</name>
    <dbReference type="NCBI Taxonomy" id="158441"/>
    <lineage>
        <taxon>Eukaryota</taxon>
        <taxon>Metazoa</taxon>
        <taxon>Ecdysozoa</taxon>
        <taxon>Arthropoda</taxon>
        <taxon>Hexapoda</taxon>
        <taxon>Collembola</taxon>
        <taxon>Entomobryomorpha</taxon>
        <taxon>Isotomoidea</taxon>
        <taxon>Isotomidae</taxon>
        <taxon>Proisotominae</taxon>
        <taxon>Folsomia</taxon>
    </lineage>
</organism>
<evidence type="ECO:0000256" key="1">
    <source>
        <dbReference type="SAM" id="MobiDB-lite"/>
    </source>
</evidence>
<dbReference type="SUPFAM" id="SSF47986">
    <property type="entry name" value="DEATH domain"/>
    <property type="match status" value="1"/>
</dbReference>
<dbReference type="InterPro" id="IPR001315">
    <property type="entry name" value="CARD"/>
</dbReference>
<dbReference type="Proteomes" id="UP000198287">
    <property type="component" value="Unassembled WGS sequence"/>
</dbReference>
<keyword evidence="4" id="KW-1185">Reference proteome</keyword>
<feature type="region of interest" description="Disordered" evidence="1">
    <location>
        <begin position="268"/>
        <end position="292"/>
    </location>
</feature>
<name>A0A226DVM0_FOLCA</name>
<feature type="compositionally biased region" description="Basic and acidic residues" evidence="1">
    <location>
        <begin position="161"/>
        <end position="170"/>
    </location>
</feature>
<dbReference type="CDD" id="cd01671">
    <property type="entry name" value="CARD"/>
    <property type="match status" value="1"/>
</dbReference>
<dbReference type="Pfam" id="PF00619">
    <property type="entry name" value="CARD"/>
    <property type="match status" value="1"/>
</dbReference>
<feature type="domain" description="CARD" evidence="2">
    <location>
        <begin position="24"/>
        <end position="97"/>
    </location>
</feature>
<dbReference type="AlphaFoldDB" id="A0A226DVM0"/>
<evidence type="ECO:0000313" key="4">
    <source>
        <dbReference type="Proteomes" id="UP000198287"/>
    </source>
</evidence>
<evidence type="ECO:0000259" key="2">
    <source>
        <dbReference type="PROSITE" id="PS50209"/>
    </source>
</evidence>
<dbReference type="EMBL" id="LNIX01000010">
    <property type="protein sequence ID" value="OXA49502.1"/>
    <property type="molecule type" value="Genomic_DNA"/>
</dbReference>
<evidence type="ECO:0000313" key="3">
    <source>
        <dbReference type="EMBL" id="OXA49502.1"/>
    </source>
</evidence>
<comment type="caution">
    <text evidence="3">The sequence shown here is derived from an EMBL/GenBank/DDBJ whole genome shotgun (WGS) entry which is preliminary data.</text>
</comment>
<protein>
    <recommendedName>
        <fullName evidence="2">CARD domain-containing protein</fullName>
    </recommendedName>
</protein>
<proteinExistence type="predicted"/>